<dbReference type="Proteomes" id="UP000789342">
    <property type="component" value="Unassembled WGS sequence"/>
</dbReference>
<protein>
    <submittedName>
        <fullName evidence="1">12425_t:CDS:1</fullName>
    </submittedName>
</protein>
<reference evidence="1" key="1">
    <citation type="submission" date="2021-06" db="EMBL/GenBank/DDBJ databases">
        <authorList>
            <person name="Kallberg Y."/>
            <person name="Tangrot J."/>
            <person name="Rosling A."/>
        </authorList>
    </citation>
    <scope>NUCLEOTIDE SEQUENCE</scope>
    <source>
        <strain evidence="1">CL551</strain>
    </source>
</reference>
<organism evidence="1 2">
    <name type="scientific">Acaulospora morrowiae</name>
    <dbReference type="NCBI Taxonomy" id="94023"/>
    <lineage>
        <taxon>Eukaryota</taxon>
        <taxon>Fungi</taxon>
        <taxon>Fungi incertae sedis</taxon>
        <taxon>Mucoromycota</taxon>
        <taxon>Glomeromycotina</taxon>
        <taxon>Glomeromycetes</taxon>
        <taxon>Diversisporales</taxon>
        <taxon>Acaulosporaceae</taxon>
        <taxon>Acaulospora</taxon>
    </lineage>
</organism>
<dbReference type="EMBL" id="CAJVPV010022545">
    <property type="protein sequence ID" value="CAG8721193.1"/>
    <property type="molecule type" value="Genomic_DNA"/>
</dbReference>
<accession>A0A9N9I4I9</accession>
<gene>
    <name evidence="1" type="ORF">AMORRO_LOCUS13349</name>
</gene>
<name>A0A9N9I4I9_9GLOM</name>
<feature type="non-terminal residue" evidence="1">
    <location>
        <position position="54"/>
    </location>
</feature>
<evidence type="ECO:0000313" key="2">
    <source>
        <dbReference type="Proteomes" id="UP000789342"/>
    </source>
</evidence>
<comment type="caution">
    <text evidence="1">The sequence shown here is derived from an EMBL/GenBank/DDBJ whole genome shotgun (WGS) entry which is preliminary data.</text>
</comment>
<proteinExistence type="predicted"/>
<keyword evidence="2" id="KW-1185">Reference proteome</keyword>
<evidence type="ECO:0000313" key="1">
    <source>
        <dbReference type="EMBL" id="CAG8721193.1"/>
    </source>
</evidence>
<sequence>RLEHEGVKSERKAGVTEAICKALRYRKASTTLKDILTKYDDITEWHPTGIGCID</sequence>
<dbReference type="AlphaFoldDB" id="A0A9N9I4I9"/>